<gene>
    <name evidence="2" type="ORF">BURPS1710A_A1041</name>
</gene>
<evidence type="ECO:0000313" key="2">
    <source>
        <dbReference type="EMBL" id="EET03558.1"/>
    </source>
</evidence>
<dbReference type="AlphaFoldDB" id="A0A0E1VRS5"/>
<proteinExistence type="predicted"/>
<sequence length="54" mass="6214">MKARGRPPPGGRNGERLARDARWRGETRMPKLRATSREREIGRPIHCDVSTKFV</sequence>
<name>A0A0E1VRS5_BURPE</name>
<dbReference type="HOGENOM" id="CLU_3041197_0_0_4"/>
<dbReference type="Proteomes" id="UP000001812">
    <property type="component" value="Chromosome II"/>
</dbReference>
<protein>
    <submittedName>
        <fullName evidence="2">Uncharacterized protein</fullName>
    </submittedName>
</protein>
<accession>A0A0E1VRS5</accession>
<dbReference type="EMBL" id="CM000833">
    <property type="protein sequence ID" value="EET03558.1"/>
    <property type="molecule type" value="Genomic_DNA"/>
</dbReference>
<feature type="region of interest" description="Disordered" evidence="1">
    <location>
        <begin position="1"/>
        <end position="54"/>
    </location>
</feature>
<evidence type="ECO:0000256" key="1">
    <source>
        <dbReference type="SAM" id="MobiDB-lite"/>
    </source>
</evidence>
<organism evidence="2">
    <name type="scientific">Burkholderia pseudomallei 1710a</name>
    <dbReference type="NCBI Taxonomy" id="320371"/>
    <lineage>
        <taxon>Bacteria</taxon>
        <taxon>Pseudomonadati</taxon>
        <taxon>Pseudomonadota</taxon>
        <taxon>Betaproteobacteria</taxon>
        <taxon>Burkholderiales</taxon>
        <taxon>Burkholderiaceae</taxon>
        <taxon>Burkholderia</taxon>
        <taxon>pseudomallei group</taxon>
    </lineage>
</organism>
<feature type="compositionally biased region" description="Basic and acidic residues" evidence="1">
    <location>
        <begin position="13"/>
        <end position="46"/>
    </location>
</feature>
<reference evidence="2" key="1">
    <citation type="submission" date="2009-05" db="EMBL/GenBank/DDBJ databases">
        <authorList>
            <person name="Harkins D.M."/>
            <person name="DeShazer D."/>
            <person name="Woods D.E."/>
            <person name="Brinkac L.M."/>
            <person name="Brown K.A."/>
            <person name="Hung G.C."/>
            <person name="Tuanyok A."/>
            <person name="Zhang B."/>
            <person name="Nierman W.C."/>
        </authorList>
    </citation>
    <scope>NUCLEOTIDE SEQUENCE [LARGE SCALE GENOMIC DNA]</scope>
    <source>
        <strain evidence="2">1710a</strain>
    </source>
</reference>
<feature type="compositionally biased region" description="Pro residues" evidence="1">
    <location>
        <begin position="1"/>
        <end position="10"/>
    </location>
</feature>